<dbReference type="HAMAP" id="MF_00199">
    <property type="entry name" value="ApaH"/>
    <property type="match status" value="1"/>
</dbReference>
<comment type="similarity">
    <text evidence="2 5">Belongs to the Ap4A hydrolase family.</text>
</comment>
<reference evidence="7 8" key="1">
    <citation type="submission" date="2015-11" db="EMBL/GenBank/DDBJ databases">
        <title>Genomic analysis of 38 Legionella species identifies large and diverse effector repertoires.</title>
        <authorList>
            <person name="Burstein D."/>
            <person name="Amaro F."/>
            <person name="Zusman T."/>
            <person name="Lifshitz Z."/>
            <person name="Cohen O."/>
            <person name="Gilbert J.A."/>
            <person name="Pupko T."/>
            <person name="Shuman H.A."/>
            <person name="Segal G."/>
        </authorList>
    </citation>
    <scope>NUCLEOTIDE SEQUENCE [LARGE SCALE GENOMIC DNA]</scope>
    <source>
        <strain evidence="7 8">BL-540</strain>
    </source>
</reference>
<keyword evidence="8" id="KW-1185">Reference proteome</keyword>
<dbReference type="InterPro" id="IPR029052">
    <property type="entry name" value="Metallo-depent_PP-like"/>
</dbReference>
<dbReference type="InterPro" id="IPR004617">
    <property type="entry name" value="ApaH"/>
</dbReference>
<dbReference type="Proteomes" id="UP000055035">
    <property type="component" value="Unassembled WGS sequence"/>
</dbReference>
<evidence type="ECO:0000256" key="1">
    <source>
        <dbReference type="ARBA" id="ARBA00003413"/>
    </source>
</evidence>
<dbReference type="InterPro" id="IPR004843">
    <property type="entry name" value="Calcineurin-like_PHP"/>
</dbReference>
<dbReference type="GO" id="GO:0008803">
    <property type="term" value="F:bis(5'-nucleosyl)-tetraphosphatase (symmetrical) activity"/>
    <property type="evidence" value="ECO:0007669"/>
    <property type="project" value="UniProtKB-UniRule"/>
</dbReference>
<dbReference type="STRING" id="456.Ljor_2285"/>
<comment type="catalytic activity">
    <reaction evidence="4 5">
        <text>P(1),P(4)-bis(5'-adenosyl) tetraphosphate + H2O = 2 ADP + 2 H(+)</text>
        <dbReference type="Rhea" id="RHEA:24252"/>
        <dbReference type="ChEBI" id="CHEBI:15377"/>
        <dbReference type="ChEBI" id="CHEBI:15378"/>
        <dbReference type="ChEBI" id="CHEBI:58141"/>
        <dbReference type="ChEBI" id="CHEBI:456216"/>
        <dbReference type="EC" id="3.6.1.41"/>
    </reaction>
</comment>
<dbReference type="NCBIfam" id="TIGR00668">
    <property type="entry name" value="apaH"/>
    <property type="match status" value="1"/>
</dbReference>
<dbReference type="OrthoDB" id="9807890at2"/>
<name>A0A0W0VCW8_9GAMM</name>
<proteinExistence type="inferred from homology"/>
<comment type="function">
    <text evidence="1 5">Hydrolyzes diadenosine 5',5'''-P1,P4-tetraphosphate to yield ADP.</text>
</comment>
<sequence>MPDYAIGDVQGCYEPLQRLLEHIDFDEKRDRLWFVGDLVNRGPQSLEVLRFVKQLPLKPHITLGNHDLHLLNRLFGNHPHVNSDDSLHAILVAEDREELGHWLRQQSILHHDQDLNVVMCHAGIPPVWDLAEAKEHAVELESALRGEHYQNFFSHMYGNKPACWSEDLSGLTRLRVITNYFTRMRFCDNNGCLLLGYKGTLADSPSDHIPWYAVPSRKAIAVDIVFGHWAALEGKTPGTGIFAIDTGCLWGGHLTALRLQDRQRLAVEGLKK</sequence>
<gene>
    <name evidence="5 7" type="primary">apaH</name>
    <name evidence="7" type="ORF">Ljor_2285</name>
</gene>
<accession>A0A0W0VCW8</accession>
<comment type="caution">
    <text evidence="7">The sequence shown here is derived from an EMBL/GenBank/DDBJ whole genome shotgun (WGS) entry which is preliminary data.</text>
</comment>
<dbReference type="EMBL" id="LNYJ01000011">
    <property type="protein sequence ID" value="KTD17979.1"/>
    <property type="molecule type" value="Genomic_DNA"/>
</dbReference>
<protein>
    <recommendedName>
        <fullName evidence="5">Bis(5'-nucleosyl)-tetraphosphatase, symmetrical</fullName>
        <ecNumber evidence="5">3.6.1.41</ecNumber>
    </recommendedName>
    <alternativeName>
        <fullName evidence="5">Ap4A hydrolase</fullName>
    </alternativeName>
    <alternativeName>
        <fullName evidence="5">Diadenosine 5',5'''-P1,P4-tetraphosphate pyrophosphohydrolase</fullName>
    </alternativeName>
    <alternativeName>
        <fullName evidence="5">Diadenosine tetraphosphatase</fullName>
    </alternativeName>
</protein>
<evidence type="ECO:0000313" key="7">
    <source>
        <dbReference type="EMBL" id="KTD17979.1"/>
    </source>
</evidence>
<dbReference type="CDD" id="cd07422">
    <property type="entry name" value="MPP_ApaH"/>
    <property type="match status" value="1"/>
</dbReference>
<dbReference type="PIRSF" id="PIRSF000903">
    <property type="entry name" value="B5n-ttraPtase_sm"/>
    <property type="match status" value="1"/>
</dbReference>
<evidence type="ECO:0000256" key="4">
    <source>
        <dbReference type="ARBA" id="ARBA00049417"/>
    </source>
</evidence>
<dbReference type="Pfam" id="PF00149">
    <property type="entry name" value="Metallophos"/>
    <property type="match status" value="1"/>
</dbReference>
<evidence type="ECO:0000256" key="5">
    <source>
        <dbReference type="HAMAP-Rule" id="MF_00199"/>
    </source>
</evidence>
<evidence type="ECO:0000256" key="2">
    <source>
        <dbReference type="ARBA" id="ARBA00005419"/>
    </source>
</evidence>
<dbReference type="Gene3D" id="3.60.21.10">
    <property type="match status" value="1"/>
</dbReference>
<dbReference type="AlphaFoldDB" id="A0A0W0VCW8"/>
<dbReference type="PATRIC" id="fig|456.5.peg.2462"/>
<evidence type="ECO:0000256" key="3">
    <source>
        <dbReference type="ARBA" id="ARBA00022801"/>
    </source>
</evidence>
<dbReference type="RefSeq" id="WP_058471680.1">
    <property type="nucleotide sequence ID" value="NZ_CAAAIC010000001.1"/>
</dbReference>
<keyword evidence="3 5" id="KW-0378">Hydrolase</keyword>
<dbReference type="PANTHER" id="PTHR40942:SF4">
    <property type="entry name" value="CYTOCHROME C5"/>
    <property type="match status" value="1"/>
</dbReference>
<evidence type="ECO:0000259" key="6">
    <source>
        <dbReference type="Pfam" id="PF00149"/>
    </source>
</evidence>
<dbReference type="PANTHER" id="PTHR40942">
    <property type="match status" value="1"/>
</dbReference>
<dbReference type="EC" id="3.6.1.41" evidence="5"/>
<organism evidence="7 8">
    <name type="scientific">Legionella jordanis</name>
    <dbReference type="NCBI Taxonomy" id="456"/>
    <lineage>
        <taxon>Bacteria</taxon>
        <taxon>Pseudomonadati</taxon>
        <taxon>Pseudomonadota</taxon>
        <taxon>Gammaproteobacteria</taxon>
        <taxon>Legionellales</taxon>
        <taxon>Legionellaceae</taxon>
        <taxon>Legionella</taxon>
    </lineage>
</organism>
<dbReference type="NCBIfam" id="NF001204">
    <property type="entry name" value="PRK00166.1"/>
    <property type="match status" value="1"/>
</dbReference>
<dbReference type="SUPFAM" id="SSF56300">
    <property type="entry name" value="Metallo-dependent phosphatases"/>
    <property type="match status" value="1"/>
</dbReference>
<evidence type="ECO:0000313" key="8">
    <source>
        <dbReference type="Proteomes" id="UP000055035"/>
    </source>
</evidence>
<feature type="domain" description="Calcineurin-like phosphoesterase" evidence="6">
    <location>
        <begin position="5"/>
        <end position="155"/>
    </location>
</feature>